<keyword evidence="2" id="KW-0378">Hydrolase</keyword>
<evidence type="ECO:0000256" key="7">
    <source>
        <dbReference type="PIRSR" id="PIRSR600246-3"/>
    </source>
</evidence>
<dbReference type="FunFam" id="3.60.20.30:FF:000001">
    <property type="entry name" value="Isoaspartyl peptidase/L-asparaginase"/>
    <property type="match status" value="1"/>
</dbReference>
<feature type="active site" description="Nucleophile" evidence="5">
    <location>
        <position position="175"/>
    </location>
</feature>
<evidence type="ECO:0000256" key="3">
    <source>
        <dbReference type="ARBA" id="ARBA00022813"/>
    </source>
</evidence>
<dbReference type="Proteomes" id="UP000244081">
    <property type="component" value="Unassembled WGS sequence"/>
</dbReference>
<comment type="caution">
    <text evidence="8">The sequence shown here is derived from an EMBL/GenBank/DDBJ whole genome shotgun (WGS) entry which is preliminary data.</text>
</comment>
<proteinExistence type="predicted"/>
<dbReference type="GO" id="GO:0016811">
    <property type="term" value="F:hydrolase activity, acting on carbon-nitrogen (but not peptide) bonds, in linear amides"/>
    <property type="evidence" value="ECO:0007669"/>
    <property type="project" value="UniProtKB-ARBA"/>
</dbReference>
<evidence type="ECO:0000256" key="2">
    <source>
        <dbReference type="ARBA" id="ARBA00022801"/>
    </source>
</evidence>
<organism evidence="8 9">
    <name type="scientific">Breoghania corrubedonensis</name>
    <dbReference type="NCBI Taxonomy" id="665038"/>
    <lineage>
        <taxon>Bacteria</taxon>
        <taxon>Pseudomonadati</taxon>
        <taxon>Pseudomonadota</taxon>
        <taxon>Alphaproteobacteria</taxon>
        <taxon>Hyphomicrobiales</taxon>
        <taxon>Stappiaceae</taxon>
        <taxon>Breoghania</taxon>
    </lineage>
</organism>
<dbReference type="Pfam" id="PF01112">
    <property type="entry name" value="Asparaginase_2"/>
    <property type="match status" value="1"/>
</dbReference>
<reference evidence="8 9" key="1">
    <citation type="submission" date="2018-04" db="EMBL/GenBank/DDBJ databases">
        <title>Genomic Encyclopedia of Archaeal and Bacterial Type Strains, Phase II (KMG-II): from individual species to whole genera.</title>
        <authorList>
            <person name="Goeker M."/>
        </authorList>
    </citation>
    <scope>NUCLEOTIDE SEQUENCE [LARGE SCALE GENOMIC DNA]</scope>
    <source>
        <strain evidence="8 9">DSM 23382</strain>
    </source>
</reference>
<gene>
    <name evidence="8" type="ORF">C8N35_10250</name>
</gene>
<dbReference type="GO" id="GO:0008233">
    <property type="term" value="F:peptidase activity"/>
    <property type="evidence" value="ECO:0007669"/>
    <property type="project" value="UniProtKB-KW"/>
</dbReference>
<dbReference type="Gene3D" id="3.60.20.30">
    <property type="entry name" value="(Glycosyl)asparaginase"/>
    <property type="match status" value="1"/>
</dbReference>
<feature type="binding site" evidence="6">
    <location>
        <begin position="203"/>
        <end position="206"/>
    </location>
    <ligand>
        <name>substrate</name>
    </ligand>
</feature>
<dbReference type="SUPFAM" id="SSF56235">
    <property type="entry name" value="N-terminal nucleophile aminohydrolases (Ntn hydrolases)"/>
    <property type="match status" value="1"/>
</dbReference>
<sequence length="309" mass="32178">MADCGWALALHGGAGTILKETMTPDREAGYRAGLEAALAAGREVLSAGGSAEDAVVATVMVLEDNPLFNAGRGSVLTSAGTVEMDAAIMRGRDRAAGTVAGIHGVRNPICLARRVMERSDHVMFCGAGAQVFALEQGFEELPASYFETEHRRNQLREAQEKNEISLDHNDHKYGTVGCVARDRNGDLAAATSTGGMTNKRPGRVGDSPVIGAGTYASNDGAAISATGHGEAFIRETVARDIAALVQYAGLDLTEAVRRKVMVDLPRIGGDGGVIAIAPAGAPVLMFNTRGMYRASACEGGDAKLGIYAD</sequence>
<evidence type="ECO:0000256" key="1">
    <source>
        <dbReference type="ARBA" id="ARBA00022670"/>
    </source>
</evidence>
<dbReference type="PANTHER" id="PTHR10188">
    <property type="entry name" value="L-ASPARAGINASE"/>
    <property type="match status" value="1"/>
</dbReference>
<dbReference type="GO" id="GO:0006508">
    <property type="term" value="P:proteolysis"/>
    <property type="evidence" value="ECO:0007669"/>
    <property type="project" value="UniProtKB-KW"/>
</dbReference>
<evidence type="ECO:0000313" key="8">
    <source>
        <dbReference type="EMBL" id="PTW61341.1"/>
    </source>
</evidence>
<dbReference type="EMBL" id="QAYG01000002">
    <property type="protein sequence ID" value="PTW61341.1"/>
    <property type="molecule type" value="Genomic_DNA"/>
</dbReference>
<dbReference type="InterPro" id="IPR000246">
    <property type="entry name" value="Peptidase_T2"/>
</dbReference>
<evidence type="ECO:0000313" key="9">
    <source>
        <dbReference type="Proteomes" id="UP000244081"/>
    </source>
</evidence>
<keyword evidence="1" id="KW-0645">Protease</keyword>
<dbReference type="OrthoDB" id="9780217at2"/>
<dbReference type="AlphaFoldDB" id="A0A2T5VC61"/>
<evidence type="ECO:0000256" key="5">
    <source>
        <dbReference type="PIRSR" id="PIRSR600246-1"/>
    </source>
</evidence>
<accession>A0A2T5VC61</accession>
<dbReference type="RefSeq" id="WP_107989211.1">
    <property type="nucleotide sequence ID" value="NZ_QAYG01000002.1"/>
</dbReference>
<dbReference type="PANTHER" id="PTHR10188:SF6">
    <property type="entry name" value="N(4)-(BETA-N-ACETYLGLUCOSAMINYL)-L-ASPARAGINASE"/>
    <property type="match status" value="1"/>
</dbReference>
<keyword evidence="9" id="KW-1185">Reference proteome</keyword>
<dbReference type="CDD" id="cd04701">
    <property type="entry name" value="Asparaginase_2"/>
    <property type="match status" value="1"/>
</dbReference>
<evidence type="ECO:0000256" key="6">
    <source>
        <dbReference type="PIRSR" id="PIRSR600246-2"/>
    </source>
</evidence>
<protein>
    <recommendedName>
        <fullName evidence="4">Isoaspartyl peptidase</fullName>
    </recommendedName>
</protein>
<dbReference type="InterPro" id="IPR029055">
    <property type="entry name" value="Ntn_hydrolases_N"/>
</dbReference>
<name>A0A2T5VC61_9HYPH</name>
<evidence type="ECO:0000256" key="4">
    <source>
        <dbReference type="ARBA" id="ARBA00069124"/>
    </source>
</evidence>
<feature type="site" description="Cleavage; by autolysis" evidence="7">
    <location>
        <begin position="174"/>
        <end position="175"/>
    </location>
</feature>
<feature type="binding site" evidence="6">
    <location>
        <begin position="226"/>
        <end position="229"/>
    </location>
    <ligand>
        <name>substrate</name>
    </ligand>
</feature>
<keyword evidence="3" id="KW-0068">Autocatalytic cleavage</keyword>